<dbReference type="GeneTree" id="ENSGT01100000263479"/>
<feature type="domain" description="Ig-like" evidence="5">
    <location>
        <begin position="196"/>
        <end position="278"/>
    </location>
</feature>
<keyword evidence="4" id="KW-0393">Immunoglobulin domain</keyword>
<evidence type="ECO:0000256" key="4">
    <source>
        <dbReference type="ARBA" id="ARBA00023319"/>
    </source>
</evidence>
<sequence length="313" mass="34256">MITTHLFSAVCQKQTLSPEYRLHVIFLPLRQTVWGHLQVRVILTTTCSYPPPPGFIGGNDVDSPDEPAMAGHTICVSCLLSFLLTAIKPFCFSFTESVSNILITSSKTDLVEFNSSVTLVCSASGSPTSVLWLNGSSSVTANDRVHFTDGGSNLTIINVTRFDQGPFRCLVSNLLSNGTSDPLKLSISCELLNNGPENIKLRVNPSKEYYKVGSDIFFSCKADSKPPARYHWLVNGALGFTGGRGFGVIDARTSQSGNYSCQAFNSRTLRYETSQPLSITIVAIDSVGKLNTYIYFLFIFRLYTYNVSACAET</sequence>
<dbReference type="Proteomes" id="UP000005207">
    <property type="component" value="Linkage group LG11"/>
</dbReference>
<proteinExistence type="predicted"/>
<dbReference type="SUPFAM" id="SSF48726">
    <property type="entry name" value="Immunoglobulin"/>
    <property type="match status" value="2"/>
</dbReference>
<dbReference type="Gene3D" id="2.60.40.10">
    <property type="entry name" value="Immunoglobulins"/>
    <property type="match status" value="2"/>
</dbReference>
<accession>I3K5W7</accession>
<keyword evidence="3" id="KW-0325">Glycoprotein</keyword>
<dbReference type="PROSITE" id="PS50835">
    <property type="entry name" value="IG_LIKE"/>
    <property type="match status" value="2"/>
</dbReference>
<evidence type="ECO:0000259" key="5">
    <source>
        <dbReference type="PROSITE" id="PS50835"/>
    </source>
</evidence>
<evidence type="ECO:0000256" key="2">
    <source>
        <dbReference type="ARBA" id="ARBA00023157"/>
    </source>
</evidence>
<dbReference type="HOGENOM" id="CLU_024555_2_1_1"/>
<evidence type="ECO:0000313" key="6">
    <source>
        <dbReference type="Ensembl" id="ENSONIP00000016512.2"/>
    </source>
</evidence>
<reference evidence="6" key="3">
    <citation type="submission" date="2025-09" db="UniProtKB">
        <authorList>
            <consortium name="Ensembl"/>
        </authorList>
    </citation>
    <scope>IDENTIFICATION</scope>
</reference>
<organism evidence="6 7">
    <name type="scientific">Oreochromis niloticus</name>
    <name type="common">Nile tilapia</name>
    <name type="synonym">Tilapia nilotica</name>
    <dbReference type="NCBI Taxonomy" id="8128"/>
    <lineage>
        <taxon>Eukaryota</taxon>
        <taxon>Metazoa</taxon>
        <taxon>Chordata</taxon>
        <taxon>Craniata</taxon>
        <taxon>Vertebrata</taxon>
        <taxon>Euteleostomi</taxon>
        <taxon>Actinopterygii</taxon>
        <taxon>Neopterygii</taxon>
        <taxon>Teleostei</taxon>
        <taxon>Neoteleostei</taxon>
        <taxon>Acanthomorphata</taxon>
        <taxon>Ovalentaria</taxon>
        <taxon>Cichlomorphae</taxon>
        <taxon>Cichliformes</taxon>
        <taxon>Cichlidae</taxon>
        <taxon>African cichlids</taxon>
        <taxon>Pseudocrenilabrinae</taxon>
        <taxon>Oreochromini</taxon>
        <taxon>Oreochromis</taxon>
    </lineage>
</organism>
<dbReference type="SMART" id="SM00409">
    <property type="entry name" value="IG"/>
    <property type="match status" value="2"/>
</dbReference>
<dbReference type="InterPro" id="IPR052598">
    <property type="entry name" value="IgSF_CEA-related"/>
</dbReference>
<dbReference type="Ensembl" id="ENSONIT00000016527.2">
    <property type="protein sequence ID" value="ENSONIP00000016512.2"/>
    <property type="gene ID" value="ENSONIG00000013126.2"/>
</dbReference>
<keyword evidence="7" id="KW-1185">Reference proteome</keyword>
<dbReference type="PANTHER" id="PTHR44337:SF20">
    <property type="entry name" value="CARCINOEMBRYONIC ANTIGEN-RELATED CELL ADHESION MOLECULE 5-RELATED"/>
    <property type="match status" value="1"/>
</dbReference>
<dbReference type="SMART" id="SM00408">
    <property type="entry name" value="IGc2"/>
    <property type="match status" value="2"/>
</dbReference>
<evidence type="ECO:0000313" key="7">
    <source>
        <dbReference type="Proteomes" id="UP000005207"/>
    </source>
</evidence>
<dbReference type="PANTHER" id="PTHR44337">
    <property type="entry name" value="CARCINOEMBRYONIC ANTIGEN-RELATED CELL ADHESION MOLECULE 8"/>
    <property type="match status" value="1"/>
</dbReference>
<keyword evidence="1" id="KW-0732">Signal</keyword>
<dbReference type="InterPro" id="IPR003598">
    <property type="entry name" value="Ig_sub2"/>
</dbReference>
<dbReference type="InterPro" id="IPR007110">
    <property type="entry name" value="Ig-like_dom"/>
</dbReference>
<evidence type="ECO:0000256" key="1">
    <source>
        <dbReference type="ARBA" id="ARBA00022729"/>
    </source>
</evidence>
<dbReference type="InterPro" id="IPR013783">
    <property type="entry name" value="Ig-like_fold"/>
</dbReference>
<reference evidence="7" key="1">
    <citation type="submission" date="2012-01" db="EMBL/GenBank/DDBJ databases">
        <title>The Genome Sequence of Oreochromis niloticus (Nile Tilapia).</title>
        <authorList>
            <consortium name="Broad Institute Genome Assembly Team"/>
            <consortium name="Broad Institute Sequencing Platform"/>
            <person name="Di Palma F."/>
            <person name="Johnson J."/>
            <person name="Lander E.S."/>
            <person name="Lindblad-Toh K."/>
        </authorList>
    </citation>
    <scope>NUCLEOTIDE SEQUENCE [LARGE SCALE GENOMIC DNA]</scope>
</reference>
<dbReference type="eggNOG" id="ENOG502RXPD">
    <property type="taxonomic scope" value="Eukaryota"/>
</dbReference>
<dbReference type="InParanoid" id="I3K5W7"/>
<dbReference type="Pfam" id="PF13927">
    <property type="entry name" value="Ig_3"/>
    <property type="match status" value="2"/>
</dbReference>
<evidence type="ECO:0000256" key="3">
    <source>
        <dbReference type="ARBA" id="ARBA00023180"/>
    </source>
</evidence>
<feature type="domain" description="Ig-like" evidence="5">
    <location>
        <begin position="99"/>
        <end position="186"/>
    </location>
</feature>
<keyword evidence="2" id="KW-1015">Disulfide bond</keyword>
<dbReference type="InterPro" id="IPR036179">
    <property type="entry name" value="Ig-like_dom_sf"/>
</dbReference>
<dbReference type="AlphaFoldDB" id="I3K5W7"/>
<protein>
    <recommendedName>
        <fullName evidence="5">Ig-like domain-containing protein</fullName>
    </recommendedName>
</protein>
<name>I3K5W7_ORENI</name>
<reference evidence="6" key="2">
    <citation type="submission" date="2025-08" db="UniProtKB">
        <authorList>
            <consortium name="Ensembl"/>
        </authorList>
    </citation>
    <scope>IDENTIFICATION</scope>
</reference>
<dbReference type="InterPro" id="IPR003599">
    <property type="entry name" value="Ig_sub"/>
</dbReference>